<accession>A0A0B0P7S2</accession>
<evidence type="ECO:0000313" key="2">
    <source>
        <dbReference type="Proteomes" id="UP000032142"/>
    </source>
</evidence>
<dbReference type="EMBL" id="KN417105">
    <property type="protein sequence ID" value="KHG20947.1"/>
    <property type="molecule type" value="Genomic_DNA"/>
</dbReference>
<reference evidence="2" key="1">
    <citation type="submission" date="2014-09" db="EMBL/GenBank/DDBJ databases">
        <authorList>
            <person name="Mudge J."/>
            <person name="Ramaraj T."/>
            <person name="Lindquist I.E."/>
            <person name="Bharti A.K."/>
            <person name="Sundararajan A."/>
            <person name="Cameron C.T."/>
            <person name="Woodward J.E."/>
            <person name="May G.D."/>
            <person name="Brubaker C."/>
            <person name="Broadhvest J."/>
            <person name="Wilkins T.A."/>
        </authorList>
    </citation>
    <scope>NUCLEOTIDE SEQUENCE</scope>
    <source>
        <strain evidence="2">cv. AKA8401</strain>
    </source>
</reference>
<proteinExistence type="predicted"/>
<protein>
    <submittedName>
        <fullName evidence="1">Uncharacterized protein</fullName>
    </submittedName>
</protein>
<dbReference type="AlphaFoldDB" id="A0A0B0P7S2"/>
<sequence>MTMAISLATNIIDFTFIFTTLML</sequence>
<dbReference type="Proteomes" id="UP000032142">
    <property type="component" value="Unassembled WGS sequence"/>
</dbReference>
<gene>
    <name evidence="1" type="ORF">F383_27318</name>
</gene>
<name>A0A0B0P7S2_GOSAR</name>
<keyword evidence="2" id="KW-1185">Reference proteome</keyword>
<evidence type="ECO:0000313" key="1">
    <source>
        <dbReference type="EMBL" id="KHG20947.1"/>
    </source>
</evidence>
<organism evidence="1 2">
    <name type="scientific">Gossypium arboreum</name>
    <name type="common">Tree cotton</name>
    <name type="synonym">Gossypium nanking</name>
    <dbReference type="NCBI Taxonomy" id="29729"/>
    <lineage>
        <taxon>Eukaryota</taxon>
        <taxon>Viridiplantae</taxon>
        <taxon>Streptophyta</taxon>
        <taxon>Embryophyta</taxon>
        <taxon>Tracheophyta</taxon>
        <taxon>Spermatophyta</taxon>
        <taxon>Magnoliopsida</taxon>
        <taxon>eudicotyledons</taxon>
        <taxon>Gunneridae</taxon>
        <taxon>Pentapetalae</taxon>
        <taxon>rosids</taxon>
        <taxon>malvids</taxon>
        <taxon>Malvales</taxon>
        <taxon>Malvaceae</taxon>
        <taxon>Malvoideae</taxon>
        <taxon>Gossypium</taxon>
    </lineage>
</organism>